<evidence type="ECO:0000256" key="10">
    <source>
        <dbReference type="ARBA" id="ARBA00023239"/>
    </source>
</evidence>
<proteinExistence type="inferred from homology"/>
<dbReference type="GO" id="GO:0008927">
    <property type="term" value="F:mannonate dehydratase activity"/>
    <property type="evidence" value="ECO:0007669"/>
    <property type="project" value="UniProtKB-EC"/>
</dbReference>
<evidence type="ECO:0000256" key="8">
    <source>
        <dbReference type="ARBA" id="ARBA00023004"/>
    </source>
</evidence>
<dbReference type="PIRSF" id="PIRSF016049">
    <property type="entry name" value="Man_dehyd"/>
    <property type="match status" value="1"/>
</dbReference>
<keyword evidence="9" id="KW-0464">Manganese</keyword>
<dbReference type="EMBL" id="AP018553">
    <property type="protein sequence ID" value="BBD73587.1"/>
    <property type="molecule type" value="Genomic_DNA"/>
</dbReference>
<keyword evidence="13" id="KW-1185">Reference proteome</keyword>
<comment type="cofactor">
    <cofactor evidence="2">
        <name>Mn(2+)</name>
        <dbReference type="ChEBI" id="CHEBI:29035"/>
    </cofactor>
</comment>
<evidence type="ECO:0000256" key="3">
    <source>
        <dbReference type="ARBA" id="ARBA00001954"/>
    </source>
</evidence>
<dbReference type="Gene3D" id="3.20.20.150">
    <property type="entry name" value="Divalent-metal-dependent TIM barrel enzymes"/>
    <property type="match status" value="1"/>
</dbReference>
<dbReference type="KEGG" id="sacd:HS1genome_1976"/>
<dbReference type="RefSeq" id="WP_197721488.1">
    <property type="nucleotide sequence ID" value="NZ_AP018553.1"/>
</dbReference>
<dbReference type="InterPro" id="IPR004628">
    <property type="entry name" value="Man_deHydtase"/>
</dbReference>
<organism evidence="11 13">
    <name type="scientific">Sulfodiicoccus acidiphilus</name>
    <dbReference type="NCBI Taxonomy" id="1670455"/>
    <lineage>
        <taxon>Archaea</taxon>
        <taxon>Thermoproteota</taxon>
        <taxon>Thermoprotei</taxon>
        <taxon>Sulfolobales</taxon>
        <taxon>Sulfolobaceae</taxon>
        <taxon>Sulfodiicoccus</taxon>
    </lineage>
</organism>
<evidence type="ECO:0000256" key="6">
    <source>
        <dbReference type="ARBA" id="ARBA00007389"/>
    </source>
</evidence>
<dbReference type="Pfam" id="PF03786">
    <property type="entry name" value="UxuA"/>
    <property type="match status" value="2"/>
</dbReference>
<comment type="catalytic activity">
    <reaction evidence="1">
        <text>D-mannonate = 2-dehydro-3-deoxy-D-gluconate + H2O</text>
        <dbReference type="Rhea" id="RHEA:20097"/>
        <dbReference type="ChEBI" id="CHEBI:15377"/>
        <dbReference type="ChEBI" id="CHEBI:17767"/>
        <dbReference type="ChEBI" id="CHEBI:57990"/>
        <dbReference type="EC" id="4.2.1.8"/>
    </reaction>
</comment>
<dbReference type="PANTHER" id="PTHR30387:SF2">
    <property type="entry name" value="MANNONATE DEHYDRATASE"/>
    <property type="match status" value="1"/>
</dbReference>
<evidence type="ECO:0000313" key="13">
    <source>
        <dbReference type="Proteomes" id="UP000276741"/>
    </source>
</evidence>
<accession>A0A348B5Y5</accession>
<protein>
    <recommendedName>
        <fullName evidence="7">mannonate dehydratase</fullName>
        <ecNumber evidence="7">4.2.1.8</ecNumber>
    </recommendedName>
</protein>
<evidence type="ECO:0000256" key="2">
    <source>
        <dbReference type="ARBA" id="ARBA00001936"/>
    </source>
</evidence>
<comment type="cofactor">
    <cofactor evidence="3">
        <name>Fe(2+)</name>
        <dbReference type="ChEBI" id="CHEBI:29033"/>
    </cofactor>
</comment>
<keyword evidence="8" id="KW-0408">Iron</keyword>
<dbReference type="AlphaFoldDB" id="A0A348B5Y5"/>
<evidence type="ECO:0000256" key="9">
    <source>
        <dbReference type="ARBA" id="ARBA00023211"/>
    </source>
</evidence>
<sequence>MDKSFVRSHGRSTELVTDVMELNVAEIILEPRPSPFWRILRQIGVDKAVGVLPRTFNDWRQNPEEDPWDYGPLSKYRNMLADNGLQLVAIEDNPPMDGIRYGIPGLKEQQLDAVARMLENMGKLGVKLWCYNWMAGLGWSRTRTHVRGPNGEFVTAFDAKDVEDAPPPKMGKVDASTLWRTLKDFLEYVVPIAERYGIQLAMHPDDPPIPEYRGVARIMNSLESYDKLLGLVRSQYNGITLCQGNFTLMTDDLPAAVRHFGRRVFFVHFRDVVGDRYHFTETMIGRGKTNLVEVMKAYSDVDYKGIVRVDHTPTLEGDVEMAPGYSYLGRIYSIGYLRALYYAIAKTSSPP</sequence>
<reference evidence="13" key="2">
    <citation type="submission" date="2018-04" db="EMBL/GenBank/DDBJ databases">
        <title>Complete genome sequence of Sulfodiicoccus acidiphilus strain HS-1.</title>
        <authorList>
            <person name="Sakai H.D."/>
            <person name="Kurosawa N."/>
        </authorList>
    </citation>
    <scope>NUCLEOTIDE SEQUENCE [LARGE SCALE GENOMIC DNA]</scope>
    <source>
        <strain evidence="13">HS-1</strain>
    </source>
</reference>
<dbReference type="Proteomes" id="UP000276741">
    <property type="component" value="Chromosome"/>
</dbReference>
<dbReference type="InterPro" id="IPR036237">
    <property type="entry name" value="Xyl_isomerase-like_sf"/>
</dbReference>
<evidence type="ECO:0000256" key="4">
    <source>
        <dbReference type="ARBA" id="ARBA00002713"/>
    </source>
</evidence>
<name>A0A348B5Y5_9CREN</name>
<evidence type="ECO:0000256" key="5">
    <source>
        <dbReference type="ARBA" id="ARBA00004892"/>
    </source>
</evidence>
<reference evidence="12" key="4">
    <citation type="submission" date="2020-09" db="EMBL/GenBank/DDBJ databases">
        <authorList>
            <person name="Sun Q."/>
            <person name="Ohkuma M."/>
        </authorList>
    </citation>
    <scope>NUCLEOTIDE SEQUENCE</scope>
    <source>
        <strain evidence="12">JCM 31740</strain>
    </source>
</reference>
<dbReference type="GO" id="GO:0042840">
    <property type="term" value="P:D-glucuronate catabolic process"/>
    <property type="evidence" value="ECO:0007669"/>
    <property type="project" value="TreeGrafter"/>
</dbReference>
<keyword evidence="10 11" id="KW-0456">Lyase</keyword>
<dbReference type="Proteomes" id="UP000616143">
    <property type="component" value="Unassembled WGS sequence"/>
</dbReference>
<dbReference type="SUPFAM" id="SSF51658">
    <property type="entry name" value="Xylose isomerase-like"/>
    <property type="match status" value="1"/>
</dbReference>
<evidence type="ECO:0000313" key="11">
    <source>
        <dbReference type="EMBL" id="BBD73587.1"/>
    </source>
</evidence>
<evidence type="ECO:0000256" key="1">
    <source>
        <dbReference type="ARBA" id="ARBA00001794"/>
    </source>
</evidence>
<comment type="function">
    <text evidence="4">Catalyzes the dehydration of D-mannonate.</text>
</comment>
<comment type="similarity">
    <text evidence="6">Belongs to the mannonate dehydratase family.</text>
</comment>
<reference evidence="11" key="3">
    <citation type="journal article" date="2019" name="BMC Res. Notes">
        <title>Complete genome sequence of the Sulfodiicoccus acidiphilus strain HS-1T, the first crenarchaeon that lacks polB3, isolated from an acidic hot spring in Ohwaku-dani, Hakone, Japan.</title>
        <authorList>
            <person name="Sakai H.D."/>
            <person name="Kurosawa N."/>
        </authorList>
    </citation>
    <scope>NUCLEOTIDE SEQUENCE</scope>
    <source>
        <strain evidence="11">HS-1</strain>
    </source>
</reference>
<dbReference type="EC" id="4.2.1.8" evidence="7"/>
<dbReference type="EMBL" id="BMQS01000020">
    <property type="protein sequence ID" value="GGU01668.1"/>
    <property type="molecule type" value="Genomic_DNA"/>
</dbReference>
<evidence type="ECO:0000313" key="12">
    <source>
        <dbReference type="EMBL" id="GGU01668.1"/>
    </source>
</evidence>
<dbReference type="PANTHER" id="PTHR30387">
    <property type="entry name" value="MANNONATE DEHYDRATASE"/>
    <property type="match status" value="1"/>
</dbReference>
<dbReference type="GO" id="GO:0030145">
    <property type="term" value="F:manganese ion binding"/>
    <property type="evidence" value="ECO:0007669"/>
    <property type="project" value="TreeGrafter"/>
</dbReference>
<evidence type="ECO:0000256" key="7">
    <source>
        <dbReference type="ARBA" id="ARBA00012927"/>
    </source>
</evidence>
<dbReference type="GeneID" id="38667440"/>
<comment type="pathway">
    <text evidence="5">Carbohydrate metabolism; pentose and glucuronate interconversion.</text>
</comment>
<dbReference type="GO" id="GO:0008198">
    <property type="term" value="F:ferrous iron binding"/>
    <property type="evidence" value="ECO:0007669"/>
    <property type="project" value="TreeGrafter"/>
</dbReference>
<gene>
    <name evidence="12" type="primary">uxuA</name>
    <name evidence="12" type="ORF">GCM10007116_18560</name>
    <name evidence="11" type="ORF">HS1genome_1976</name>
</gene>
<reference evidence="12" key="1">
    <citation type="journal article" date="2014" name="Int. J. Syst. Evol. Microbiol.">
        <title>Complete genome sequence of Corynebacterium casei LMG S-19264T (=DSM 44701T), isolated from a smear-ripened cheese.</title>
        <authorList>
            <consortium name="US DOE Joint Genome Institute (JGI-PGF)"/>
            <person name="Walter F."/>
            <person name="Albersmeier A."/>
            <person name="Kalinowski J."/>
            <person name="Ruckert C."/>
        </authorList>
    </citation>
    <scope>NUCLEOTIDE SEQUENCE</scope>
    <source>
        <strain evidence="12">JCM 31740</strain>
    </source>
</reference>